<evidence type="ECO:0000256" key="3">
    <source>
        <dbReference type="ARBA" id="ARBA00022603"/>
    </source>
</evidence>
<dbReference type="EMBL" id="CAJGYM010000003">
    <property type="protein sequence ID" value="CAD6186018.1"/>
    <property type="molecule type" value="Genomic_DNA"/>
</dbReference>
<dbReference type="SUPFAM" id="SSF82199">
    <property type="entry name" value="SET domain"/>
    <property type="match status" value="1"/>
</dbReference>
<dbReference type="Proteomes" id="UP000835052">
    <property type="component" value="Unassembled WGS sequence"/>
</dbReference>
<evidence type="ECO:0000256" key="6">
    <source>
        <dbReference type="ARBA" id="ARBA00022723"/>
    </source>
</evidence>
<feature type="region of interest" description="Disordered" evidence="8">
    <location>
        <begin position="36"/>
        <end position="103"/>
    </location>
</feature>
<gene>
    <name evidence="10" type="ORF">CAUJ_LOCUS1937</name>
</gene>
<dbReference type="SMART" id="SM00317">
    <property type="entry name" value="SET"/>
    <property type="match status" value="1"/>
</dbReference>
<dbReference type="OrthoDB" id="616263at2759"/>
<evidence type="ECO:0000256" key="5">
    <source>
        <dbReference type="ARBA" id="ARBA00022691"/>
    </source>
</evidence>
<comment type="subcellular location">
    <subcellularLocation>
        <location evidence="1">Chromosome</location>
    </subcellularLocation>
</comment>
<evidence type="ECO:0000313" key="10">
    <source>
        <dbReference type="EMBL" id="CAD6186018.1"/>
    </source>
</evidence>
<dbReference type="PANTHER" id="PTHR46223:SF3">
    <property type="entry name" value="HISTONE-LYSINE N-METHYLTRANSFERASE SET-23"/>
    <property type="match status" value="1"/>
</dbReference>
<feature type="compositionally biased region" description="Polar residues" evidence="8">
    <location>
        <begin position="80"/>
        <end position="95"/>
    </location>
</feature>
<name>A0A8S1GT70_9PELO</name>
<dbReference type="GO" id="GO:0046872">
    <property type="term" value="F:metal ion binding"/>
    <property type="evidence" value="ECO:0007669"/>
    <property type="project" value="UniProtKB-KW"/>
</dbReference>
<evidence type="ECO:0000313" key="11">
    <source>
        <dbReference type="Proteomes" id="UP000835052"/>
    </source>
</evidence>
<keyword evidence="5" id="KW-0949">S-adenosyl-L-methionine</keyword>
<dbReference type="PROSITE" id="PS50280">
    <property type="entry name" value="SET"/>
    <property type="match status" value="1"/>
</dbReference>
<dbReference type="InterPro" id="IPR046341">
    <property type="entry name" value="SET_dom_sf"/>
</dbReference>
<feature type="domain" description="SET" evidence="9">
    <location>
        <begin position="255"/>
        <end position="399"/>
    </location>
</feature>
<dbReference type="GO" id="GO:0005694">
    <property type="term" value="C:chromosome"/>
    <property type="evidence" value="ECO:0007669"/>
    <property type="project" value="UniProtKB-SubCell"/>
</dbReference>
<evidence type="ECO:0000256" key="2">
    <source>
        <dbReference type="ARBA" id="ARBA00022454"/>
    </source>
</evidence>
<evidence type="ECO:0000256" key="8">
    <source>
        <dbReference type="SAM" id="MobiDB-lite"/>
    </source>
</evidence>
<accession>A0A8S1GT70</accession>
<feature type="compositionally biased region" description="Polar residues" evidence="8">
    <location>
        <begin position="58"/>
        <end position="71"/>
    </location>
</feature>
<keyword evidence="2" id="KW-0158">Chromosome</keyword>
<dbReference type="InterPro" id="IPR050973">
    <property type="entry name" value="H3K9_Histone-Lys_N-MTase"/>
</dbReference>
<keyword evidence="4" id="KW-0808">Transferase</keyword>
<evidence type="ECO:0000256" key="7">
    <source>
        <dbReference type="ARBA" id="ARBA00022833"/>
    </source>
</evidence>
<keyword evidence="11" id="KW-1185">Reference proteome</keyword>
<dbReference type="InterPro" id="IPR001214">
    <property type="entry name" value="SET_dom"/>
</dbReference>
<keyword evidence="7" id="KW-0862">Zinc</keyword>
<sequence length="497" mass="56174">MDPLPEVIIKEEEEDVVDYSQELVSPRRKRRNVCRLVLDGPQKRKTRREKSVVAPTNLFPTPSVSPSQMSSEAEEEDRNLQISNIESPTLSITEGQGSGHRGKFRRADIPKFQKETAECEVQVLLNSSQNDDWVFILWKGWDPSTGEFQNMAEIGSGTRDALFHLYQRNVVYDAIEKDLKKKGIWANYQREGVNLKKRLPPSTSFFWTLLDLEDEHMQIHAQKNAGLLFYATWLKERFRSNQRMLKSLSFEYLNENVLSAQMAKNAPQLISDFGQKNNPSVNAKVLSFHPDGTLILPEIFPRLTCVTYQCDHIGGCHQKCGSRFIDVAKCANPKYAFDILTAKSVIDASESGNISRFINHACEPNMISVEINKRGKFPRLGFFAWKDIQIGEELSICYWPHLIGKAVERDPTGVKCLCSSQRCWKFLPAHKSSPRRPIRGFFDDGSPWAGPARKAVTLLAKESFFHSLSTLCGSGHPRATFSICGSPEGVPSAALFL</sequence>
<comment type="caution">
    <text evidence="10">The sequence shown here is derived from an EMBL/GenBank/DDBJ whole genome shotgun (WGS) entry which is preliminary data.</text>
</comment>
<dbReference type="GO" id="GO:0008168">
    <property type="term" value="F:methyltransferase activity"/>
    <property type="evidence" value="ECO:0007669"/>
    <property type="project" value="UniProtKB-KW"/>
</dbReference>
<proteinExistence type="predicted"/>
<dbReference type="Gene3D" id="2.170.270.10">
    <property type="entry name" value="SET domain"/>
    <property type="match status" value="1"/>
</dbReference>
<evidence type="ECO:0000256" key="4">
    <source>
        <dbReference type="ARBA" id="ARBA00022679"/>
    </source>
</evidence>
<evidence type="ECO:0000259" key="9">
    <source>
        <dbReference type="PROSITE" id="PS50280"/>
    </source>
</evidence>
<dbReference type="AlphaFoldDB" id="A0A8S1GT70"/>
<organism evidence="10 11">
    <name type="scientific">Caenorhabditis auriculariae</name>
    <dbReference type="NCBI Taxonomy" id="2777116"/>
    <lineage>
        <taxon>Eukaryota</taxon>
        <taxon>Metazoa</taxon>
        <taxon>Ecdysozoa</taxon>
        <taxon>Nematoda</taxon>
        <taxon>Chromadorea</taxon>
        <taxon>Rhabditida</taxon>
        <taxon>Rhabditina</taxon>
        <taxon>Rhabditomorpha</taxon>
        <taxon>Rhabditoidea</taxon>
        <taxon>Rhabditidae</taxon>
        <taxon>Peloderinae</taxon>
        <taxon>Caenorhabditis</taxon>
    </lineage>
</organism>
<keyword evidence="6" id="KW-0479">Metal-binding</keyword>
<evidence type="ECO:0000256" key="1">
    <source>
        <dbReference type="ARBA" id="ARBA00004286"/>
    </source>
</evidence>
<reference evidence="10" key="1">
    <citation type="submission" date="2020-10" db="EMBL/GenBank/DDBJ databases">
        <authorList>
            <person name="Kikuchi T."/>
        </authorList>
    </citation>
    <scope>NUCLEOTIDE SEQUENCE</scope>
    <source>
        <strain evidence="10">NKZ352</strain>
    </source>
</reference>
<dbReference type="Pfam" id="PF00856">
    <property type="entry name" value="SET"/>
    <property type="match status" value="1"/>
</dbReference>
<protein>
    <recommendedName>
        <fullName evidence="9">SET domain-containing protein</fullName>
    </recommendedName>
</protein>
<keyword evidence="3" id="KW-0489">Methyltransferase</keyword>
<dbReference type="PANTHER" id="PTHR46223">
    <property type="entry name" value="HISTONE-LYSINE N-METHYLTRANSFERASE SUV39H"/>
    <property type="match status" value="1"/>
</dbReference>
<dbReference type="GO" id="GO:0032259">
    <property type="term" value="P:methylation"/>
    <property type="evidence" value="ECO:0007669"/>
    <property type="project" value="UniProtKB-KW"/>
</dbReference>